<sequence length="116" mass="13119">MVSWFSLALLGLAAFRLTRLIVFDEITSFLRAPFHKVEEELLEDGSVEEVIYIRGKGLRKFVGELLSCHWCTAIWSAAFLYMGYTFLLNIFYPVIVILALAAISSIIQTLIIGNDN</sequence>
<dbReference type="InterPro" id="IPR010773">
    <property type="entry name" value="Mycophage_PG1_Gp7"/>
</dbReference>
<keyword evidence="3" id="KW-1185">Reference proteome</keyword>
<organism evidence="2 3">
    <name type="scientific">Aquibacillus rhizosphaerae</name>
    <dbReference type="NCBI Taxonomy" id="3051431"/>
    <lineage>
        <taxon>Bacteria</taxon>
        <taxon>Bacillati</taxon>
        <taxon>Bacillota</taxon>
        <taxon>Bacilli</taxon>
        <taxon>Bacillales</taxon>
        <taxon>Bacillaceae</taxon>
        <taxon>Aquibacillus</taxon>
    </lineage>
</organism>
<dbReference type="Pfam" id="PF07098">
    <property type="entry name" value="DUF1360"/>
    <property type="match status" value="1"/>
</dbReference>
<evidence type="ECO:0000313" key="3">
    <source>
        <dbReference type="Proteomes" id="UP001235343"/>
    </source>
</evidence>
<reference evidence="2 3" key="1">
    <citation type="submission" date="2023-06" db="EMBL/GenBank/DDBJ databases">
        <title>Aquibacillus rhizosphaerae LR5S19.</title>
        <authorList>
            <person name="Sun J.-Q."/>
        </authorList>
    </citation>
    <scope>NUCLEOTIDE SEQUENCE [LARGE SCALE GENOMIC DNA]</scope>
    <source>
        <strain evidence="2 3">LR5S19</strain>
    </source>
</reference>
<dbReference type="Proteomes" id="UP001235343">
    <property type="component" value="Unassembled WGS sequence"/>
</dbReference>
<evidence type="ECO:0000256" key="1">
    <source>
        <dbReference type="SAM" id="Phobius"/>
    </source>
</evidence>
<evidence type="ECO:0000313" key="2">
    <source>
        <dbReference type="EMBL" id="MDL4841153.1"/>
    </source>
</evidence>
<dbReference type="RefSeq" id="WP_285932368.1">
    <property type="nucleotide sequence ID" value="NZ_JASTZU010000037.1"/>
</dbReference>
<dbReference type="EMBL" id="JASTZU010000037">
    <property type="protein sequence ID" value="MDL4841153.1"/>
    <property type="molecule type" value="Genomic_DNA"/>
</dbReference>
<comment type="caution">
    <text evidence="2">The sequence shown here is derived from an EMBL/GenBank/DDBJ whole genome shotgun (WGS) entry which is preliminary data.</text>
</comment>
<protein>
    <submittedName>
        <fullName evidence="2">DUF1360 domain-containing protein</fullName>
    </submittedName>
</protein>
<keyword evidence="1" id="KW-1133">Transmembrane helix</keyword>
<proteinExistence type="predicted"/>
<keyword evidence="1" id="KW-0472">Membrane</keyword>
<gene>
    <name evidence="2" type="ORF">QQS35_11890</name>
</gene>
<accession>A0ABT7L5L4</accession>
<feature type="transmembrane region" description="Helical" evidence="1">
    <location>
        <begin position="90"/>
        <end position="112"/>
    </location>
</feature>
<name>A0ABT7L5L4_9BACI</name>
<keyword evidence="1" id="KW-0812">Transmembrane</keyword>